<organism evidence="2 3">
    <name type="scientific">Melanomma pulvis-pyrius CBS 109.77</name>
    <dbReference type="NCBI Taxonomy" id="1314802"/>
    <lineage>
        <taxon>Eukaryota</taxon>
        <taxon>Fungi</taxon>
        <taxon>Dikarya</taxon>
        <taxon>Ascomycota</taxon>
        <taxon>Pezizomycotina</taxon>
        <taxon>Dothideomycetes</taxon>
        <taxon>Pleosporomycetidae</taxon>
        <taxon>Pleosporales</taxon>
        <taxon>Melanommataceae</taxon>
        <taxon>Melanomma</taxon>
    </lineage>
</organism>
<dbReference type="OrthoDB" id="2099887at2759"/>
<reference evidence="2" key="1">
    <citation type="journal article" date="2020" name="Stud. Mycol.">
        <title>101 Dothideomycetes genomes: a test case for predicting lifestyles and emergence of pathogens.</title>
        <authorList>
            <person name="Haridas S."/>
            <person name="Albert R."/>
            <person name="Binder M."/>
            <person name="Bloem J."/>
            <person name="Labutti K."/>
            <person name="Salamov A."/>
            <person name="Andreopoulos B."/>
            <person name="Baker S."/>
            <person name="Barry K."/>
            <person name="Bills G."/>
            <person name="Bluhm B."/>
            <person name="Cannon C."/>
            <person name="Castanera R."/>
            <person name="Culley D."/>
            <person name="Daum C."/>
            <person name="Ezra D."/>
            <person name="Gonzalez J."/>
            <person name="Henrissat B."/>
            <person name="Kuo A."/>
            <person name="Liang C."/>
            <person name="Lipzen A."/>
            <person name="Lutzoni F."/>
            <person name="Magnuson J."/>
            <person name="Mondo S."/>
            <person name="Nolan M."/>
            <person name="Ohm R."/>
            <person name="Pangilinan J."/>
            <person name="Park H.-J."/>
            <person name="Ramirez L."/>
            <person name="Alfaro M."/>
            <person name="Sun H."/>
            <person name="Tritt A."/>
            <person name="Yoshinaga Y."/>
            <person name="Zwiers L.-H."/>
            <person name="Turgeon B."/>
            <person name="Goodwin S."/>
            <person name="Spatafora J."/>
            <person name="Crous P."/>
            <person name="Grigoriev I."/>
        </authorList>
    </citation>
    <scope>NUCLEOTIDE SEQUENCE</scope>
    <source>
        <strain evidence="2">CBS 109.77</strain>
    </source>
</reference>
<dbReference type="Proteomes" id="UP000799757">
    <property type="component" value="Unassembled WGS sequence"/>
</dbReference>
<keyword evidence="1" id="KW-0732">Signal</keyword>
<evidence type="ECO:0000313" key="3">
    <source>
        <dbReference type="Proteomes" id="UP000799757"/>
    </source>
</evidence>
<name>A0A6A6XJX2_9PLEO</name>
<sequence>MKLTTIASVFLPMASAALYSKEEYTSGAVMARMMEGKESAWAYHKAAGHYDNKKWNGWHKHKGNKDFIPCKDGKAVAVKGDADQTYKCKNIDMYDFQTHEELGSNGGEGSGSWGWTYRGREFIAIGQTDGAAFAEVTKKGQLVYLGRLPAQATPVIWREIKTLGDYLIVGSEGLGHNVQIFDLKKLLKVDPKKPKVFSTATDLTGLFTDLPIGRSHNVVVNEEKGYAVAVGAQFRNTSCAGGLIFINMDNPAKPYSPGCAPQDGYVHDAQCIVYRGPHKKYYGRDICYGYNEDTLTIYDVTNKNGPQAASIISRTPYKGASYTHQGWIIDPNWQTHLVLDDELDEGVLDPNRTSPESPAKDGFPVTYIFDITNLEKPTNTGYYKSSVRSVDHNQFIHDGLAYQSNYQAGLRILDVSSIPRQPSGKGVKEIAYFDVYPGDDNQPGGGDAVWDFGTWSHYTFPSGFIVVNTIDRGAFVVKMNIFKGKGYGKRHVKGPR</sequence>
<evidence type="ECO:0000313" key="2">
    <source>
        <dbReference type="EMBL" id="KAF2796373.1"/>
    </source>
</evidence>
<gene>
    <name evidence="2" type="ORF">K505DRAFT_373218</name>
</gene>
<keyword evidence="3" id="KW-1185">Reference proteome</keyword>
<proteinExistence type="predicted"/>
<feature type="signal peptide" evidence="1">
    <location>
        <begin position="1"/>
        <end position="16"/>
    </location>
</feature>
<dbReference type="EMBL" id="MU001832">
    <property type="protein sequence ID" value="KAF2796373.1"/>
    <property type="molecule type" value="Genomic_DNA"/>
</dbReference>
<dbReference type="PANTHER" id="PTHR38787">
    <property type="entry name" value="REGULATORY P DOMAIN-CONTAINING PROTEIN"/>
    <property type="match status" value="1"/>
</dbReference>
<protein>
    <submittedName>
        <fullName evidence="2">Uncharacterized protein</fullName>
    </submittedName>
</protein>
<dbReference type="InterPro" id="IPR027589">
    <property type="entry name" value="Choice_anch_B"/>
</dbReference>
<dbReference type="NCBIfam" id="TIGR04312">
    <property type="entry name" value="choice_anch_B"/>
    <property type="match status" value="1"/>
</dbReference>
<dbReference type="GO" id="GO:0005576">
    <property type="term" value="C:extracellular region"/>
    <property type="evidence" value="ECO:0007669"/>
    <property type="project" value="TreeGrafter"/>
</dbReference>
<dbReference type="PANTHER" id="PTHR38787:SF3">
    <property type="entry name" value="REGULATORY P DOMAIN-CONTAINING PROTEIN"/>
    <property type="match status" value="1"/>
</dbReference>
<dbReference type="AlphaFoldDB" id="A0A6A6XJX2"/>
<feature type="chain" id="PRO_5025457211" evidence="1">
    <location>
        <begin position="17"/>
        <end position="496"/>
    </location>
</feature>
<accession>A0A6A6XJX2</accession>
<evidence type="ECO:0000256" key="1">
    <source>
        <dbReference type="SAM" id="SignalP"/>
    </source>
</evidence>